<evidence type="ECO:0000256" key="6">
    <source>
        <dbReference type="SAM" id="Phobius"/>
    </source>
</evidence>
<keyword evidence="5 6" id="KW-0472">Membrane</keyword>
<organism evidence="7 8">
    <name type="scientific">Paenibacillus thailandensis</name>
    <dbReference type="NCBI Taxonomy" id="393250"/>
    <lineage>
        <taxon>Bacteria</taxon>
        <taxon>Bacillati</taxon>
        <taxon>Bacillota</taxon>
        <taxon>Bacilli</taxon>
        <taxon>Bacillales</taxon>
        <taxon>Paenibacillaceae</taxon>
        <taxon>Paenibacillus</taxon>
    </lineage>
</organism>
<proteinExistence type="inferred from homology"/>
<name>A0ABW5QXE0_9BACL</name>
<dbReference type="Proteomes" id="UP001597493">
    <property type="component" value="Unassembled WGS sequence"/>
</dbReference>
<dbReference type="EMBL" id="JBHUMY010000012">
    <property type="protein sequence ID" value="MFD2661191.1"/>
    <property type="molecule type" value="Genomic_DNA"/>
</dbReference>
<evidence type="ECO:0000256" key="4">
    <source>
        <dbReference type="ARBA" id="ARBA00022989"/>
    </source>
</evidence>
<dbReference type="InterPro" id="IPR005496">
    <property type="entry name" value="Integral_membrane_TerC"/>
</dbReference>
<comment type="subcellular location">
    <subcellularLocation>
        <location evidence="1">Membrane</location>
        <topology evidence="1">Multi-pass membrane protein</topology>
    </subcellularLocation>
</comment>
<feature type="transmembrane region" description="Helical" evidence="6">
    <location>
        <begin position="135"/>
        <end position="155"/>
    </location>
</feature>
<keyword evidence="3 6" id="KW-0812">Transmembrane</keyword>
<dbReference type="PANTHER" id="PTHR30238:SF4">
    <property type="entry name" value="SLL1022 PROTEIN"/>
    <property type="match status" value="1"/>
</dbReference>
<dbReference type="PANTHER" id="PTHR30238">
    <property type="entry name" value="MEMBRANE BOUND PREDICTED REDOX MODULATOR"/>
    <property type="match status" value="1"/>
</dbReference>
<evidence type="ECO:0000256" key="5">
    <source>
        <dbReference type="ARBA" id="ARBA00023136"/>
    </source>
</evidence>
<dbReference type="NCBIfam" id="TIGR03717">
    <property type="entry name" value="R_switched_YjbE"/>
    <property type="match status" value="1"/>
</dbReference>
<accession>A0ABW5QXE0</accession>
<dbReference type="Pfam" id="PF03741">
    <property type="entry name" value="TerC"/>
    <property type="match status" value="1"/>
</dbReference>
<sequence length="225" mass="24157">MESLITFMEIVLINVLLSGDNAVVIAMASQHLPPVQRKRAVWWGALAAVGLRCLLTFAALSLLNTPYLQAAGSVLLLYIAVKLLTDSEGSPGDKHRAGPKSKSLGQAIRTIVAADFIMSLDNVLAIAAVAEGEPVLILLGIALSIPMIIWGSQLIGTMLHRFPVLVYVGAGLLGYTAGEMFVHDNGMQDIWLRNVPTAAEAIPLFCVPLVIIAGILLRRRSQREL</sequence>
<feature type="transmembrane region" description="Helical" evidence="6">
    <location>
        <begin position="162"/>
        <end position="178"/>
    </location>
</feature>
<dbReference type="RefSeq" id="WP_379273645.1">
    <property type="nucleotide sequence ID" value="NZ_JBHUGT010000024.1"/>
</dbReference>
<evidence type="ECO:0000256" key="3">
    <source>
        <dbReference type="ARBA" id="ARBA00022692"/>
    </source>
</evidence>
<gene>
    <name evidence="7" type="ORF">ACFSW5_13115</name>
</gene>
<dbReference type="InterPro" id="IPR022301">
    <property type="entry name" value="Integral_membrane_YjbE"/>
</dbReference>
<feature type="transmembrane region" description="Helical" evidence="6">
    <location>
        <begin position="6"/>
        <end position="28"/>
    </location>
</feature>
<feature type="transmembrane region" description="Helical" evidence="6">
    <location>
        <begin position="40"/>
        <end position="60"/>
    </location>
</feature>
<evidence type="ECO:0000256" key="1">
    <source>
        <dbReference type="ARBA" id="ARBA00004141"/>
    </source>
</evidence>
<comment type="caution">
    <text evidence="7">The sequence shown here is derived from an EMBL/GenBank/DDBJ whole genome shotgun (WGS) entry which is preliminary data.</text>
</comment>
<reference evidence="8" key="1">
    <citation type="journal article" date="2019" name="Int. J. Syst. Evol. Microbiol.">
        <title>The Global Catalogue of Microorganisms (GCM) 10K type strain sequencing project: providing services to taxonomists for standard genome sequencing and annotation.</title>
        <authorList>
            <consortium name="The Broad Institute Genomics Platform"/>
            <consortium name="The Broad Institute Genome Sequencing Center for Infectious Disease"/>
            <person name="Wu L."/>
            <person name="Ma J."/>
        </authorList>
    </citation>
    <scope>NUCLEOTIDE SEQUENCE [LARGE SCALE GENOMIC DNA]</scope>
    <source>
        <strain evidence="8">TISTR 1827</strain>
    </source>
</reference>
<comment type="similarity">
    <text evidence="2">Belongs to the TerC family.</text>
</comment>
<keyword evidence="4 6" id="KW-1133">Transmembrane helix</keyword>
<evidence type="ECO:0000313" key="8">
    <source>
        <dbReference type="Proteomes" id="UP001597493"/>
    </source>
</evidence>
<keyword evidence="8" id="KW-1185">Reference proteome</keyword>
<evidence type="ECO:0000313" key="7">
    <source>
        <dbReference type="EMBL" id="MFD2661191.1"/>
    </source>
</evidence>
<feature type="transmembrane region" description="Helical" evidence="6">
    <location>
        <begin position="198"/>
        <end position="217"/>
    </location>
</feature>
<protein>
    <submittedName>
        <fullName evidence="7">TerC family protein</fullName>
    </submittedName>
</protein>
<evidence type="ECO:0000256" key="2">
    <source>
        <dbReference type="ARBA" id="ARBA00007511"/>
    </source>
</evidence>